<dbReference type="Proteomes" id="UP000027730">
    <property type="component" value="Unassembled WGS sequence"/>
</dbReference>
<evidence type="ECO:0000256" key="9">
    <source>
        <dbReference type="ARBA" id="ARBA00030268"/>
    </source>
</evidence>
<dbReference type="STRING" id="1043004.A0A074WLB4"/>
<evidence type="ECO:0000256" key="2">
    <source>
        <dbReference type="ARBA" id="ARBA00005594"/>
    </source>
</evidence>
<keyword evidence="6 11" id="KW-0067">ATP-binding</keyword>
<dbReference type="GO" id="GO:0005840">
    <property type="term" value="C:ribosome"/>
    <property type="evidence" value="ECO:0007669"/>
    <property type="project" value="UniProtKB-KW"/>
</dbReference>
<dbReference type="PROSITE" id="PS00178">
    <property type="entry name" value="AA_TRNA_LIGASE_I"/>
    <property type="match status" value="1"/>
</dbReference>
<dbReference type="GO" id="GO:0005759">
    <property type="term" value="C:mitochondrial matrix"/>
    <property type="evidence" value="ECO:0007669"/>
    <property type="project" value="UniProtKB-SubCell"/>
</dbReference>
<evidence type="ECO:0000256" key="3">
    <source>
        <dbReference type="ARBA" id="ARBA00013161"/>
    </source>
</evidence>
<proteinExistence type="inferred from homology"/>
<keyword evidence="12" id="KW-0689">Ribosomal protein</keyword>
<dbReference type="InterPro" id="IPR014729">
    <property type="entry name" value="Rossmann-like_a/b/a_fold"/>
</dbReference>
<dbReference type="EMBL" id="KL584711">
    <property type="protein sequence ID" value="KEQ72404.1"/>
    <property type="molecule type" value="Genomic_DNA"/>
</dbReference>
<reference evidence="12 13" key="1">
    <citation type="journal article" date="2014" name="BMC Genomics">
        <title>Genome sequencing of four Aureobasidium pullulans varieties: biotechnological potential, stress tolerance, and description of new species.</title>
        <authorList>
            <person name="Gostin Ar C."/>
            <person name="Ohm R.A."/>
            <person name="Kogej T."/>
            <person name="Sonjak S."/>
            <person name="Turk M."/>
            <person name="Zajc J."/>
            <person name="Zalar P."/>
            <person name="Grube M."/>
            <person name="Sun H."/>
            <person name="Han J."/>
            <person name="Sharma A."/>
            <person name="Chiniquy J."/>
            <person name="Ngan C.Y."/>
            <person name="Lipzen A."/>
            <person name="Barry K."/>
            <person name="Grigoriev I.V."/>
            <person name="Gunde-Cimerman N."/>
        </authorList>
    </citation>
    <scope>NUCLEOTIDE SEQUENCE [LARGE SCALE GENOMIC DNA]</scope>
    <source>
        <strain evidence="12 13">CBS 147.97</strain>
    </source>
</reference>
<keyword evidence="7 11" id="KW-0648">Protein biosynthesis</keyword>
<keyword evidence="12" id="KW-0687">Ribonucleoprotein</keyword>
<evidence type="ECO:0000256" key="8">
    <source>
        <dbReference type="ARBA" id="ARBA00023146"/>
    </source>
</evidence>
<dbReference type="GO" id="GO:0004830">
    <property type="term" value="F:tryptophan-tRNA ligase activity"/>
    <property type="evidence" value="ECO:0007669"/>
    <property type="project" value="UniProtKB-EC"/>
</dbReference>
<dbReference type="Gene3D" id="3.40.50.620">
    <property type="entry name" value="HUPs"/>
    <property type="match status" value="1"/>
</dbReference>
<dbReference type="InterPro" id="IPR001412">
    <property type="entry name" value="aa-tRNA-synth_I_CS"/>
</dbReference>
<organism evidence="12 13">
    <name type="scientific">Aureobasidium namibiae CBS 147.97</name>
    <dbReference type="NCBI Taxonomy" id="1043004"/>
    <lineage>
        <taxon>Eukaryota</taxon>
        <taxon>Fungi</taxon>
        <taxon>Dikarya</taxon>
        <taxon>Ascomycota</taxon>
        <taxon>Pezizomycotina</taxon>
        <taxon>Dothideomycetes</taxon>
        <taxon>Dothideomycetidae</taxon>
        <taxon>Dothideales</taxon>
        <taxon>Saccotheciaceae</taxon>
        <taxon>Aureobasidium</taxon>
    </lineage>
</organism>
<evidence type="ECO:0000256" key="6">
    <source>
        <dbReference type="ARBA" id="ARBA00022840"/>
    </source>
</evidence>
<gene>
    <name evidence="12" type="ORF">M436DRAFT_82514</name>
</gene>
<name>A0A074WLB4_9PEZI</name>
<evidence type="ECO:0000256" key="10">
    <source>
        <dbReference type="ARBA" id="ARBA00069760"/>
    </source>
</evidence>
<dbReference type="OrthoDB" id="15808at2759"/>
<dbReference type="InterPro" id="IPR002306">
    <property type="entry name" value="Trp-tRNA-ligase"/>
</dbReference>
<dbReference type="Gene3D" id="1.10.240.10">
    <property type="entry name" value="Tyrosyl-Transfer RNA Synthetase"/>
    <property type="match status" value="1"/>
</dbReference>
<dbReference type="InterPro" id="IPR050203">
    <property type="entry name" value="Trp-tRNA_synthetase"/>
</dbReference>
<evidence type="ECO:0000313" key="13">
    <source>
        <dbReference type="Proteomes" id="UP000027730"/>
    </source>
</evidence>
<sequence>MLSRSGSAVRLRAGAQSCLLQAQTRFYGANATHSPRVIFSGIQPTGVPHLGNYLGAMQQWVKLQNEASSNTSLIYSVVDLHAITVHQNPEALRTSKREMLAALLAVGLDPQKCTIFFQSDVPAHSELMWILSCSASMGYLSRMTQWKSKLDLDDNANPLDPSTKTKLKLGLFSYPVLQAADILIHRATHVPVGHDQSQHLEFARECAAGFNHLAGSRILVQPETLLSPAKRVMALDRPTHKMSKSAPNPKSRILITDSSSAITKKLRVALTDSIEGVTYDPSTRPGVSNLIEIAFNLDSSNHGAADPAEYAKGFEGSSLKALKERVAEVVDGHLAPIRARFEEIVGGDGKMIEEAAQIGAEKARRSAESTMQAVKHAVGF</sequence>
<dbReference type="InterPro" id="IPR002305">
    <property type="entry name" value="aa-tRNA-synth_Ic"/>
</dbReference>
<keyword evidence="8 11" id="KW-0030">Aminoacyl-tRNA synthetase</keyword>
<evidence type="ECO:0000256" key="4">
    <source>
        <dbReference type="ARBA" id="ARBA00022598"/>
    </source>
</evidence>
<dbReference type="EC" id="6.1.1.2" evidence="3"/>
<dbReference type="PRINTS" id="PR01039">
    <property type="entry name" value="TRNASYNTHTRP"/>
</dbReference>
<dbReference type="CDD" id="cd00806">
    <property type="entry name" value="TrpRS_core"/>
    <property type="match status" value="1"/>
</dbReference>
<evidence type="ECO:0000256" key="11">
    <source>
        <dbReference type="RuleBase" id="RU363036"/>
    </source>
</evidence>
<dbReference type="GO" id="GO:0005524">
    <property type="term" value="F:ATP binding"/>
    <property type="evidence" value="ECO:0007669"/>
    <property type="project" value="UniProtKB-KW"/>
</dbReference>
<evidence type="ECO:0000313" key="12">
    <source>
        <dbReference type="EMBL" id="KEQ72404.1"/>
    </source>
</evidence>
<protein>
    <recommendedName>
        <fullName evidence="10">Tryptophan--tRNA ligase, mitochondrial</fullName>
        <ecNumber evidence="3">6.1.1.2</ecNumber>
    </recommendedName>
    <alternativeName>
        <fullName evidence="9">Tryptophanyl-tRNA synthetase</fullName>
    </alternativeName>
</protein>
<dbReference type="Pfam" id="PF00579">
    <property type="entry name" value="tRNA-synt_1b"/>
    <property type="match status" value="1"/>
</dbReference>
<dbReference type="GeneID" id="25417004"/>
<comment type="similarity">
    <text evidence="2 11">Belongs to the class-I aminoacyl-tRNA synthetase family.</text>
</comment>
<evidence type="ECO:0000256" key="7">
    <source>
        <dbReference type="ARBA" id="ARBA00022917"/>
    </source>
</evidence>
<dbReference type="NCBIfam" id="TIGR00233">
    <property type="entry name" value="trpS"/>
    <property type="match status" value="1"/>
</dbReference>
<evidence type="ECO:0000256" key="1">
    <source>
        <dbReference type="ARBA" id="ARBA00004305"/>
    </source>
</evidence>
<keyword evidence="4 11" id="KW-0436">Ligase</keyword>
<accession>A0A074WLB4</accession>
<keyword evidence="13" id="KW-1185">Reference proteome</keyword>
<dbReference type="AlphaFoldDB" id="A0A074WLB4"/>
<dbReference type="FunFam" id="3.40.50.620:FF:000082">
    <property type="entry name" value="MSW1p Mitochondrial tryptophanyl-tRNA synthetase"/>
    <property type="match status" value="1"/>
</dbReference>
<dbReference type="HOGENOM" id="CLU_029244_1_3_1"/>
<dbReference type="PANTHER" id="PTHR43766:SF1">
    <property type="entry name" value="TRYPTOPHAN--TRNA LIGASE, MITOCHONDRIAL"/>
    <property type="match status" value="1"/>
</dbReference>
<dbReference type="PANTHER" id="PTHR43766">
    <property type="entry name" value="TRYPTOPHAN--TRNA LIGASE, MITOCHONDRIAL"/>
    <property type="match status" value="1"/>
</dbReference>
<dbReference type="FunFam" id="1.10.240.10:FF:000002">
    <property type="entry name" value="Tryptophan--tRNA ligase"/>
    <property type="match status" value="1"/>
</dbReference>
<comment type="subcellular location">
    <subcellularLocation>
        <location evidence="1">Mitochondrion matrix</location>
    </subcellularLocation>
</comment>
<keyword evidence="5 11" id="KW-0547">Nucleotide-binding</keyword>
<dbReference type="SUPFAM" id="SSF52374">
    <property type="entry name" value="Nucleotidylyl transferase"/>
    <property type="match status" value="1"/>
</dbReference>
<dbReference type="RefSeq" id="XP_013426798.1">
    <property type="nucleotide sequence ID" value="XM_013571344.1"/>
</dbReference>
<dbReference type="GO" id="GO:0070183">
    <property type="term" value="P:mitochondrial tryptophanyl-tRNA aminoacylation"/>
    <property type="evidence" value="ECO:0007669"/>
    <property type="project" value="TreeGrafter"/>
</dbReference>
<evidence type="ECO:0000256" key="5">
    <source>
        <dbReference type="ARBA" id="ARBA00022741"/>
    </source>
</evidence>